<feature type="domain" description="HIT" evidence="4">
    <location>
        <begin position="5"/>
        <end position="112"/>
    </location>
</feature>
<dbReference type="SUPFAM" id="SSF54197">
    <property type="entry name" value="HIT-like"/>
    <property type="match status" value="1"/>
</dbReference>
<evidence type="ECO:0000256" key="2">
    <source>
        <dbReference type="PIRSR" id="PIRSR601310-3"/>
    </source>
</evidence>
<dbReference type="PRINTS" id="PR00332">
    <property type="entry name" value="HISTRIAD"/>
</dbReference>
<dbReference type="OrthoDB" id="9784774at2"/>
<evidence type="ECO:0000313" key="5">
    <source>
        <dbReference type="EMBL" id="SDB37287.1"/>
    </source>
</evidence>
<dbReference type="EMBL" id="FMXO01000009">
    <property type="protein sequence ID" value="SDB37287.1"/>
    <property type="molecule type" value="Genomic_DNA"/>
</dbReference>
<dbReference type="AlphaFoldDB" id="A0A1G6CWI9"/>
<dbReference type="PROSITE" id="PS51084">
    <property type="entry name" value="HIT_2"/>
    <property type="match status" value="1"/>
</dbReference>
<dbReference type="InterPro" id="IPR011146">
    <property type="entry name" value="HIT-like"/>
</dbReference>
<protein>
    <submittedName>
        <fullName evidence="5">Histidine triad (HIT) family protein</fullName>
    </submittedName>
</protein>
<feature type="short sequence motif" description="Histidine triad motif" evidence="2 3">
    <location>
        <begin position="97"/>
        <end position="101"/>
    </location>
</feature>
<dbReference type="InterPro" id="IPR001310">
    <property type="entry name" value="Histidine_triad_HIT"/>
</dbReference>
<name>A0A1G6CWI9_9BACT</name>
<keyword evidence="6" id="KW-1185">Reference proteome</keyword>
<evidence type="ECO:0000259" key="4">
    <source>
        <dbReference type="PROSITE" id="PS51084"/>
    </source>
</evidence>
<dbReference type="PANTHER" id="PTHR46648:SF1">
    <property type="entry name" value="ADENOSINE 5'-MONOPHOSPHORAMIDASE HNT1"/>
    <property type="match status" value="1"/>
</dbReference>
<dbReference type="InterPro" id="IPR036265">
    <property type="entry name" value="HIT-like_sf"/>
</dbReference>
<dbReference type="Proteomes" id="UP000198771">
    <property type="component" value="Unassembled WGS sequence"/>
</dbReference>
<sequence>MSECIFCSFAQRKIPCELVYSSRNTMAFLDIAPVHPGHVLVIPKAHHPTLWDLPAGLGEEMLETMQKVSKALVRAVNAQGLNVVMNNHKAAGQLVEHAHFHLIPRYENDGLRAWPQSSYPSSEEMRAVADLIKKELA</sequence>
<dbReference type="GO" id="GO:0003824">
    <property type="term" value="F:catalytic activity"/>
    <property type="evidence" value="ECO:0007669"/>
    <property type="project" value="InterPro"/>
</dbReference>
<dbReference type="PANTHER" id="PTHR46648">
    <property type="entry name" value="HIT FAMILY PROTEIN 1"/>
    <property type="match status" value="1"/>
</dbReference>
<evidence type="ECO:0000313" key="6">
    <source>
        <dbReference type="Proteomes" id="UP000198771"/>
    </source>
</evidence>
<dbReference type="Gene3D" id="3.30.428.10">
    <property type="entry name" value="HIT-like"/>
    <property type="match status" value="1"/>
</dbReference>
<evidence type="ECO:0000256" key="3">
    <source>
        <dbReference type="PROSITE-ProRule" id="PRU00464"/>
    </source>
</evidence>
<proteinExistence type="predicted"/>
<reference evidence="5 6" key="1">
    <citation type="submission" date="2016-10" db="EMBL/GenBank/DDBJ databases">
        <authorList>
            <person name="de Groot N.N."/>
        </authorList>
    </citation>
    <scope>NUCLEOTIDE SEQUENCE [LARGE SCALE GENOMIC DNA]</scope>
    <source>
        <strain evidence="5 6">ASO4-2</strain>
    </source>
</reference>
<evidence type="ECO:0000256" key="1">
    <source>
        <dbReference type="PIRSR" id="PIRSR601310-1"/>
    </source>
</evidence>
<dbReference type="GO" id="GO:0009117">
    <property type="term" value="P:nucleotide metabolic process"/>
    <property type="evidence" value="ECO:0007669"/>
    <property type="project" value="TreeGrafter"/>
</dbReference>
<accession>A0A1G6CWI9</accession>
<organism evidence="5 6">
    <name type="scientific">Desulfonatronum thiosulfatophilum</name>
    <dbReference type="NCBI Taxonomy" id="617002"/>
    <lineage>
        <taxon>Bacteria</taxon>
        <taxon>Pseudomonadati</taxon>
        <taxon>Thermodesulfobacteriota</taxon>
        <taxon>Desulfovibrionia</taxon>
        <taxon>Desulfovibrionales</taxon>
        <taxon>Desulfonatronaceae</taxon>
        <taxon>Desulfonatronum</taxon>
    </lineage>
</organism>
<dbReference type="STRING" id="617002.SAMN05660653_01784"/>
<feature type="active site" description="Tele-AMP-histidine intermediate" evidence="1">
    <location>
        <position position="99"/>
    </location>
</feature>
<gene>
    <name evidence="5" type="ORF">SAMN05660653_01784</name>
</gene>
<dbReference type="Pfam" id="PF01230">
    <property type="entry name" value="HIT"/>
    <property type="match status" value="1"/>
</dbReference>